<proteinExistence type="predicted"/>
<dbReference type="Proteomes" id="UP000051162">
    <property type="component" value="Unassembled WGS sequence"/>
</dbReference>
<name>A0A0R1JZ02_9LACO</name>
<dbReference type="RefSeq" id="WP_024747719.1">
    <property type="nucleotide sequence ID" value="NZ_AZDT01000025.1"/>
</dbReference>
<accession>A0A0R1JZ02</accession>
<evidence type="ECO:0000313" key="2">
    <source>
        <dbReference type="EMBL" id="KRK76155.1"/>
    </source>
</evidence>
<feature type="transmembrane region" description="Helical" evidence="1">
    <location>
        <begin position="103"/>
        <end position="121"/>
    </location>
</feature>
<protein>
    <recommendedName>
        <fullName evidence="4">Integral membrane protein</fullName>
    </recommendedName>
</protein>
<feature type="transmembrane region" description="Helical" evidence="1">
    <location>
        <begin position="50"/>
        <end position="72"/>
    </location>
</feature>
<reference evidence="2 3" key="1">
    <citation type="journal article" date="2015" name="Genome Announc.">
        <title>Expanding the biotechnology potential of lactobacilli through comparative genomics of 213 strains and associated genera.</title>
        <authorList>
            <person name="Sun Z."/>
            <person name="Harris H.M."/>
            <person name="McCann A."/>
            <person name="Guo C."/>
            <person name="Argimon S."/>
            <person name="Zhang W."/>
            <person name="Yang X."/>
            <person name="Jeffery I.B."/>
            <person name="Cooney J.C."/>
            <person name="Kagawa T.F."/>
            <person name="Liu W."/>
            <person name="Song Y."/>
            <person name="Salvetti E."/>
            <person name="Wrobel A."/>
            <person name="Rasinkangas P."/>
            <person name="Parkhill J."/>
            <person name="Rea M.C."/>
            <person name="O'Sullivan O."/>
            <person name="Ritari J."/>
            <person name="Douillard F.P."/>
            <person name="Paul Ross R."/>
            <person name="Yang R."/>
            <person name="Briner A.E."/>
            <person name="Felis G.E."/>
            <person name="de Vos W.M."/>
            <person name="Barrangou R."/>
            <person name="Klaenhammer T.R."/>
            <person name="Caufield P.W."/>
            <person name="Cui Y."/>
            <person name="Zhang H."/>
            <person name="O'Toole P.W."/>
        </authorList>
    </citation>
    <scope>NUCLEOTIDE SEQUENCE [LARGE SCALE GENOMIC DNA]</scope>
    <source>
        <strain evidence="2 3">DSM 19117</strain>
    </source>
</reference>
<sequence length="123" mass="13577">MDLLFTVLTILVALEHLGIMALEIWGQPERQAKVFGMPLRFVQQPHARIALANQGIYNGMLGLALLGNLWLLAGQPQHLAIALLLLFIVVVALFGSLTAKHEIFWLQGCPALVTLLVLLIFEL</sequence>
<dbReference type="PATRIC" id="fig|1423773.3.peg.1676"/>
<comment type="caution">
    <text evidence="2">The sequence shown here is derived from an EMBL/GenBank/DDBJ whole genome shotgun (WGS) entry which is preliminary data.</text>
</comment>
<dbReference type="EMBL" id="AZDT01000025">
    <property type="protein sequence ID" value="KRK76155.1"/>
    <property type="molecule type" value="Genomic_DNA"/>
</dbReference>
<dbReference type="PANTHER" id="PTHR38446:SF1">
    <property type="entry name" value="BLL0914 PROTEIN"/>
    <property type="match status" value="1"/>
</dbReference>
<keyword evidence="1" id="KW-0812">Transmembrane</keyword>
<dbReference type="AlphaFoldDB" id="A0A0R1JZ02"/>
<organism evidence="2 3">
    <name type="scientific">Levilactobacillus namurensis DSM 19117</name>
    <dbReference type="NCBI Taxonomy" id="1423773"/>
    <lineage>
        <taxon>Bacteria</taxon>
        <taxon>Bacillati</taxon>
        <taxon>Bacillota</taxon>
        <taxon>Bacilli</taxon>
        <taxon>Lactobacillales</taxon>
        <taxon>Lactobacillaceae</taxon>
        <taxon>Levilactobacillus</taxon>
    </lineage>
</organism>
<dbReference type="InterPro" id="IPR009732">
    <property type="entry name" value="DUF1304"/>
</dbReference>
<dbReference type="PANTHER" id="PTHR38446">
    <property type="entry name" value="BLL0914 PROTEIN"/>
    <property type="match status" value="1"/>
</dbReference>
<evidence type="ECO:0000313" key="3">
    <source>
        <dbReference type="Proteomes" id="UP000051162"/>
    </source>
</evidence>
<feature type="transmembrane region" description="Helical" evidence="1">
    <location>
        <begin position="79"/>
        <end position="97"/>
    </location>
</feature>
<dbReference type="OrthoDB" id="9803832at2"/>
<keyword evidence="3" id="KW-1185">Reference proteome</keyword>
<evidence type="ECO:0000256" key="1">
    <source>
        <dbReference type="SAM" id="Phobius"/>
    </source>
</evidence>
<gene>
    <name evidence="2" type="ORF">FD30_GL001633</name>
</gene>
<keyword evidence="1" id="KW-1133">Transmembrane helix</keyword>
<dbReference type="Pfam" id="PF06993">
    <property type="entry name" value="DUF1304"/>
    <property type="match status" value="1"/>
</dbReference>
<evidence type="ECO:0008006" key="4">
    <source>
        <dbReference type="Google" id="ProtNLM"/>
    </source>
</evidence>
<keyword evidence="1" id="KW-0472">Membrane</keyword>
<dbReference type="GeneID" id="84783567"/>